<sequence>MEFRTQIPLQEKSPKIGYQSDILLLGSCFVENIGEKLDYYKLRNRRNPFGILYHPLAISKFILKAVNEERYTEDDIFFHNERWHCFDAHSELSNSDKNQLLECLNANLGNALKYLKTASHLIITLGTAWYYELIENNESVANCHKFPQKHFNKKLLKIDQIITSLNLLLEAVQKLNPEITVIFTVSPVRHLKDGIVENQLSKAHLIAAIHQVVNTEGNVKHLHYFPSYEIMMDDLRDYRFYAEDLLHPNVVAINYIWEKFIEIWFSQTATNTLKKVETIQRGLSHKAFNETSTAHQKFLDDLQIKIEKLQNEYSHIQF</sequence>
<dbReference type="Proteomes" id="UP001179363">
    <property type="component" value="Unassembled WGS sequence"/>
</dbReference>
<accession>A0ABS9EEA2</accession>
<name>A0ABS9EEA2_9FLAO</name>
<reference evidence="2" key="1">
    <citation type="submission" date="2022-01" db="EMBL/GenBank/DDBJ databases">
        <title>Gillisia lutea sp. nov., isolated from marine plastic residues from the Malvarosa beach (Valencia, Spain).</title>
        <authorList>
            <person name="Vidal-Verdu A."/>
            <person name="Molina-Menor E."/>
            <person name="Satari L."/>
            <person name="Pascual J."/>
            <person name="Pereto J."/>
            <person name="Porcar M."/>
        </authorList>
    </citation>
    <scope>NUCLEOTIDE SEQUENCE</scope>
    <source>
        <strain evidence="2">M10.2A</strain>
    </source>
</reference>
<protein>
    <submittedName>
        <fullName evidence="2">GSCFA domain-containing protein</fullName>
    </submittedName>
</protein>
<dbReference type="RefSeq" id="WP_236133350.1">
    <property type="nucleotide sequence ID" value="NZ_JAKGTH010000007.1"/>
</dbReference>
<dbReference type="EMBL" id="JAKGTH010000007">
    <property type="protein sequence ID" value="MCF4101200.1"/>
    <property type="molecule type" value="Genomic_DNA"/>
</dbReference>
<keyword evidence="3" id="KW-1185">Reference proteome</keyword>
<dbReference type="SUPFAM" id="SSF52266">
    <property type="entry name" value="SGNH hydrolase"/>
    <property type="match status" value="1"/>
</dbReference>
<proteinExistence type="predicted"/>
<gene>
    <name evidence="2" type="ORF">L1I30_05950</name>
</gene>
<evidence type="ECO:0000313" key="3">
    <source>
        <dbReference type="Proteomes" id="UP001179363"/>
    </source>
</evidence>
<comment type="caution">
    <text evidence="2">The sequence shown here is derived from an EMBL/GenBank/DDBJ whole genome shotgun (WGS) entry which is preliminary data.</text>
</comment>
<organism evidence="2 3">
    <name type="scientific">Gillisia lutea</name>
    <dbReference type="NCBI Taxonomy" id="2909668"/>
    <lineage>
        <taxon>Bacteria</taxon>
        <taxon>Pseudomonadati</taxon>
        <taxon>Bacteroidota</taxon>
        <taxon>Flavobacteriia</taxon>
        <taxon>Flavobacteriales</taxon>
        <taxon>Flavobacteriaceae</taxon>
        <taxon>Gillisia</taxon>
    </lineage>
</organism>
<dbReference type="Pfam" id="PF08885">
    <property type="entry name" value="GSCFA"/>
    <property type="match status" value="1"/>
</dbReference>
<dbReference type="InterPro" id="IPR014982">
    <property type="entry name" value="GSCFA"/>
</dbReference>
<evidence type="ECO:0000259" key="1">
    <source>
        <dbReference type="Pfam" id="PF08885"/>
    </source>
</evidence>
<evidence type="ECO:0000313" key="2">
    <source>
        <dbReference type="EMBL" id="MCF4101200.1"/>
    </source>
</evidence>
<feature type="domain" description="GSCFA" evidence="1">
    <location>
        <begin position="22"/>
        <end position="260"/>
    </location>
</feature>